<dbReference type="Proteomes" id="UP000670092">
    <property type="component" value="Unassembled WGS sequence"/>
</dbReference>
<comment type="caution">
    <text evidence="2">The sequence shown here is derived from an EMBL/GenBank/DDBJ whole genome shotgun (WGS) entry which is preliminary data.</text>
</comment>
<feature type="region of interest" description="Disordered" evidence="1">
    <location>
        <begin position="22"/>
        <end position="48"/>
    </location>
</feature>
<gene>
    <name evidence="2" type="ORF">I7I52_06187</name>
</gene>
<evidence type="ECO:0000313" key="3">
    <source>
        <dbReference type="Proteomes" id="UP000670092"/>
    </source>
</evidence>
<organism evidence="2 3">
    <name type="scientific">Ajellomyces capsulatus</name>
    <name type="common">Darling's disease fungus</name>
    <name type="synonym">Histoplasma capsulatum</name>
    <dbReference type="NCBI Taxonomy" id="5037"/>
    <lineage>
        <taxon>Eukaryota</taxon>
        <taxon>Fungi</taxon>
        <taxon>Dikarya</taxon>
        <taxon>Ascomycota</taxon>
        <taxon>Pezizomycotina</taxon>
        <taxon>Eurotiomycetes</taxon>
        <taxon>Eurotiomycetidae</taxon>
        <taxon>Onygenales</taxon>
        <taxon>Ajellomycetaceae</taxon>
        <taxon>Histoplasma</taxon>
    </lineage>
</organism>
<dbReference type="EMBL" id="JAEVHI010000003">
    <property type="protein sequence ID" value="KAG5295793.1"/>
    <property type="molecule type" value="Genomic_DNA"/>
</dbReference>
<dbReference type="VEuPathDB" id="FungiDB:I7I52_06187"/>
<evidence type="ECO:0000256" key="1">
    <source>
        <dbReference type="SAM" id="MobiDB-lite"/>
    </source>
</evidence>
<reference evidence="2 3" key="1">
    <citation type="submission" date="2021-01" db="EMBL/GenBank/DDBJ databases">
        <title>Chromosome-level genome assembly of a human fungal pathogen reveals clustering of transcriptionally co-regulated genes.</title>
        <authorList>
            <person name="Voorhies M."/>
            <person name="Cohen S."/>
            <person name="Shea T.P."/>
            <person name="Petrus S."/>
            <person name="Munoz J.F."/>
            <person name="Poplawski S."/>
            <person name="Goldman W.E."/>
            <person name="Michael T."/>
            <person name="Cuomo C.A."/>
            <person name="Sil A."/>
            <person name="Beyhan S."/>
        </authorList>
    </citation>
    <scope>NUCLEOTIDE SEQUENCE [LARGE SCALE GENOMIC DNA]</scope>
    <source>
        <strain evidence="2 3">G184AR</strain>
    </source>
</reference>
<sequence>MTSQALLVRRVGMLASRTNLTTKATPKRTKRTKKPVCSPTFPISNLLK</sequence>
<feature type="compositionally biased region" description="Basic residues" evidence="1">
    <location>
        <begin position="25"/>
        <end position="34"/>
    </location>
</feature>
<accession>A0A8H7YT62</accession>
<evidence type="ECO:0000313" key="2">
    <source>
        <dbReference type="EMBL" id="KAG5295793.1"/>
    </source>
</evidence>
<dbReference type="AlphaFoldDB" id="A0A8H7YT62"/>
<name>A0A8H7YT62_AJECA</name>
<proteinExistence type="predicted"/>
<protein>
    <submittedName>
        <fullName evidence="2">Uncharacterized protein</fullName>
    </submittedName>
</protein>